<dbReference type="InterPro" id="IPR028281">
    <property type="entry name" value="Sirohaem_synthase_central"/>
</dbReference>
<dbReference type="GO" id="GO:0043115">
    <property type="term" value="F:precorrin-2 dehydrogenase activity"/>
    <property type="evidence" value="ECO:0007669"/>
    <property type="project" value="UniProtKB-EC"/>
</dbReference>
<reference evidence="8 9" key="1">
    <citation type="submission" date="2016-10" db="EMBL/GenBank/DDBJ databases">
        <authorList>
            <person name="de Groot N.N."/>
        </authorList>
    </citation>
    <scope>NUCLEOTIDE SEQUENCE [LARGE SCALE GENOMIC DNA]</scope>
    <source>
        <strain evidence="8 9">CGMCC 1.7727</strain>
    </source>
</reference>
<dbReference type="NCBIfam" id="TIGR01470">
    <property type="entry name" value="cysG_Nterm"/>
    <property type="match status" value="1"/>
</dbReference>
<comment type="catalytic activity">
    <reaction evidence="6">
        <text>precorrin-2 + NAD(+) = sirohydrochlorin + NADH + 2 H(+)</text>
        <dbReference type="Rhea" id="RHEA:15613"/>
        <dbReference type="ChEBI" id="CHEBI:15378"/>
        <dbReference type="ChEBI" id="CHEBI:57540"/>
        <dbReference type="ChEBI" id="CHEBI:57945"/>
        <dbReference type="ChEBI" id="CHEBI:58351"/>
        <dbReference type="ChEBI" id="CHEBI:58827"/>
        <dbReference type="EC" id="1.3.1.76"/>
    </reaction>
</comment>
<dbReference type="InterPro" id="IPR042518">
    <property type="entry name" value="SirC_C"/>
</dbReference>
<dbReference type="Pfam" id="PF14824">
    <property type="entry name" value="Sirohm_synth_M"/>
    <property type="match status" value="1"/>
</dbReference>
<accession>A0A1H9TNR2</accession>
<organism evidence="8 9">
    <name type="scientific">Gracilibacillus ureilyticus</name>
    <dbReference type="NCBI Taxonomy" id="531814"/>
    <lineage>
        <taxon>Bacteria</taxon>
        <taxon>Bacillati</taxon>
        <taxon>Bacillota</taxon>
        <taxon>Bacilli</taxon>
        <taxon>Bacillales</taxon>
        <taxon>Bacillaceae</taxon>
        <taxon>Gracilibacillus</taxon>
    </lineage>
</organism>
<dbReference type="SUPFAM" id="SSF75615">
    <property type="entry name" value="Siroheme synthase middle domains-like"/>
    <property type="match status" value="1"/>
</dbReference>
<evidence type="ECO:0000256" key="5">
    <source>
        <dbReference type="ARBA" id="ARBA00023244"/>
    </source>
</evidence>
<dbReference type="Proteomes" id="UP000199687">
    <property type="component" value="Unassembled WGS sequence"/>
</dbReference>
<sequence>MKKIPLMVDLSDKSIVIIGGGKIAERRVKRLYNHCSSLTIISPEITSGLNKLTMRENITWLKKQISPDDLACHDLIIIATNNDTVNQMVLTNAPADAWINACHDSEKGNIDFPVTVERGKLQISISTGASSPFLAKKIKEELQNTYTVSYESYVDFLFQVRGLVKNSPLPDEQKHHILYSVVEEPIFNSKEQAAFLLKLKEQM</sequence>
<dbReference type="PANTHER" id="PTHR35330:SF1">
    <property type="entry name" value="SIROHEME BIOSYNTHESIS PROTEIN MET8"/>
    <property type="match status" value="1"/>
</dbReference>
<dbReference type="InterPro" id="IPR028161">
    <property type="entry name" value="Met8-like"/>
</dbReference>
<keyword evidence="5" id="KW-0627">Porphyrin biosynthesis</keyword>
<comment type="pathway">
    <text evidence="1">Porphyrin-containing compound metabolism; siroheme biosynthesis; sirohydrochlorin from precorrin-2: step 1/1.</text>
</comment>
<dbReference type="OrthoDB" id="9773765at2"/>
<evidence type="ECO:0000256" key="2">
    <source>
        <dbReference type="ARBA" id="ARBA00012400"/>
    </source>
</evidence>
<dbReference type="Gene3D" id="1.10.8.610">
    <property type="entry name" value="SirC, precorrin-2 dehydrogenase, C-terminal helical domain-like"/>
    <property type="match status" value="1"/>
</dbReference>
<dbReference type="PANTHER" id="PTHR35330">
    <property type="entry name" value="SIROHEME BIOSYNTHESIS PROTEIN MET8"/>
    <property type="match status" value="1"/>
</dbReference>
<evidence type="ECO:0000256" key="3">
    <source>
        <dbReference type="ARBA" id="ARBA00023002"/>
    </source>
</evidence>
<dbReference type="GO" id="GO:0004325">
    <property type="term" value="F:ferrochelatase activity"/>
    <property type="evidence" value="ECO:0007669"/>
    <property type="project" value="InterPro"/>
</dbReference>
<keyword evidence="3" id="KW-0560">Oxidoreductase</keyword>
<dbReference type="RefSeq" id="WP_089742060.1">
    <property type="nucleotide sequence ID" value="NZ_FOGL01000014.1"/>
</dbReference>
<protein>
    <recommendedName>
        <fullName evidence="2">precorrin-2 dehydrogenase</fullName>
        <ecNumber evidence="2">1.3.1.76</ecNumber>
    </recommendedName>
</protein>
<dbReference type="EMBL" id="FOGL01000014">
    <property type="protein sequence ID" value="SER98806.1"/>
    <property type="molecule type" value="Genomic_DNA"/>
</dbReference>
<feature type="domain" description="Siroheme synthase central" evidence="7">
    <location>
        <begin position="118"/>
        <end position="144"/>
    </location>
</feature>
<evidence type="ECO:0000256" key="4">
    <source>
        <dbReference type="ARBA" id="ARBA00023027"/>
    </source>
</evidence>
<evidence type="ECO:0000259" key="7">
    <source>
        <dbReference type="Pfam" id="PF14824"/>
    </source>
</evidence>
<dbReference type="NCBIfam" id="NF005222">
    <property type="entry name" value="PRK06718.1"/>
    <property type="match status" value="1"/>
</dbReference>
<evidence type="ECO:0000256" key="6">
    <source>
        <dbReference type="ARBA" id="ARBA00047561"/>
    </source>
</evidence>
<dbReference type="Gene3D" id="3.40.50.720">
    <property type="entry name" value="NAD(P)-binding Rossmann-like Domain"/>
    <property type="match status" value="1"/>
</dbReference>
<dbReference type="EC" id="1.3.1.76" evidence="2"/>
<keyword evidence="4" id="KW-0520">NAD</keyword>
<evidence type="ECO:0000313" key="8">
    <source>
        <dbReference type="EMBL" id="SER98806.1"/>
    </source>
</evidence>
<proteinExistence type="predicted"/>
<dbReference type="STRING" id="531814.SAMN04487944_11499"/>
<dbReference type="Pfam" id="PF13241">
    <property type="entry name" value="NAD_binding_7"/>
    <property type="match status" value="1"/>
</dbReference>
<evidence type="ECO:0000313" key="9">
    <source>
        <dbReference type="Proteomes" id="UP000199687"/>
    </source>
</evidence>
<dbReference type="InterPro" id="IPR006367">
    <property type="entry name" value="Sirohaem_synthase_N"/>
</dbReference>
<evidence type="ECO:0000256" key="1">
    <source>
        <dbReference type="ARBA" id="ARBA00005010"/>
    </source>
</evidence>
<name>A0A1H9TNR2_9BACI</name>
<dbReference type="GO" id="GO:0019354">
    <property type="term" value="P:siroheme biosynthetic process"/>
    <property type="evidence" value="ECO:0007669"/>
    <property type="project" value="UniProtKB-UniPathway"/>
</dbReference>
<dbReference type="AlphaFoldDB" id="A0A1H9TNR2"/>
<dbReference type="UniPathway" id="UPA00262">
    <property type="reaction ID" value="UER00222"/>
</dbReference>
<dbReference type="Pfam" id="PF22440">
    <property type="entry name" value="SirC_C"/>
    <property type="match status" value="1"/>
</dbReference>
<dbReference type="SUPFAM" id="SSF51735">
    <property type="entry name" value="NAD(P)-binding Rossmann-fold domains"/>
    <property type="match status" value="1"/>
</dbReference>
<dbReference type="InterPro" id="IPR036291">
    <property type="entry name" value="NAD(P)-bd_dom_sf"/>
</dbReference>
<gene>
    <name evidence="8" type="ORF">SAMN04487944_11499</name>
</gene>
<keyword evidence="9" id="KW-1185">Reference proteome</keyword>